<evidence type="ECO:0000313" key="3">
    <source>
        <dbReference type="Proteomes" id="UP001596044"/>
    </source>
</evidence>
<keyword evidence="3" id="KW-1185">Reference proteome</keyword>
<protein>
    <submittedName>
        <fullName evidence="2">DUF3973 domain-containing protein</fullName>
    </submittedName>
</protein>
<dbReference type="Proteomes" id="UP001596044">
    <property type="component" value="Unassembled WGS sequence"/>
</dbReference>
<evidence type="ECO:0000313" key="2">
    <source>
        <dbReference type="EMBL" id="MFC5451171.1"/>
    </source>
</evidence>
<comment type="caution">
    <text evidence="2">The sequence shown here is derived from an EMBL/GenBank/DDBJ whole genome shotgun (WGS) entry which is preliminary data.</text>
</comment>
<dbReference type="RefSeq" id="WP_377526039.1">
    <property type="nucleotide sequence ID" value="NZ_JAQFVF010000025.1"/>
</dbReference>
<gene>
    <name evidence="2" type="ORF">ACFPOG_23330</name>
</gene>
<accession>A0ABW0KF59</accession>
<dbReference type="InterPro" id="IPR025003">
    <property type="entry name" value="DUF3973"/>
</dbReference>
<organism evidence="2 3">
    <name type="scientific">Paenibacillus aestuarii</name>
    <dbReference type="NCBI Taxonomy" id="516965"/>
    <lineage>
        <taxon>Bacteria</taxon>
        <taxon>Bacillati</taxon>
        <taxon>Bacillota</taxon>
        <taxon>Bacilli</taxon>
        <taxon>Bacillales</taxon>
        <taxon>Paenibacillaceae</taxon>
        <taxon>Paenibacillus</taxon>
    </lineage>
</organism>
<feature type="domain" description="DUF3973" evidence="1">
    <location>
        <begin position="1"/>
        <end position="39"/>
    </location>
</feature>
<reference evidence="3" key="1">
    <citation type="journal article" date="2019" name="Int. J. Syst. Evol. Microbiol.">
        <title>The Global Catalogue of Microorganisms (GCM) 10K type strain sequencing project: providing services to taxonomists for standard genome sequencing and annotation.</title>
        <authorList>
            <consortium name="The Broad Institute Genomics Platform"/>
            <consortium name="The Broad Institute Genome Sequencing Center for Infectious Disease"/>
            <person name="Wu L."/>
            <person name="Ma J."/>
        </authorList>
    </citation>
    <scope>NUCLEOTIDE SEQUENCE [LARGE SCALE GENOMIC DNA]</scope>
    <source>
        <strain evidence="3">KACC 11904</strain>
    </source>
</reference>
<proteinExistence type="predicted"/>
<dbReference type="EMBL" id="JBHSMJ010000031">
    <property type="protein sequence ID" value="MFC5451171.1"/>
    <property type="molecule type" value="Genomic_DNA"/>
</dbReference>
<sequence length="57" mass="6704">MYYCIQCNELHLRSESEQKHIFNSGFHYIDSNLYHAGVCNNDRECDCDVFEKQLATA</sequence>
<name>A0ABW0KF59_9BACL</name>
<evidence type="ECO:0000259" key="1">
    <source>
        <dbReference type="Pfam" id="PF13119"/>
    </source>
</evidence>
<dbReference type="Pfam" id="PF13119">
    <property type="entry name" value="DUF3973"/>
    <property type="match status" value="1"/>
</dbReference>